<dbReference type="AlphaFoldDB" id="A0A1M5F5K6"/>
<name>A0A1M5F5K6_9FLAO</name>
<evidence type="ECO:0000256" key="4">
    <source>
        <dbReference type="PROSITE-ProRule" id="PRU00433"/>
    </source>
</evidence>
<dbReference type="PROSITE" id="PS51257">
    <property type="entry name" value="PROKAR_LIPOPROTEIN"/>
    <property type="match status" value="1"/>
</dbReference>
<dbReference type="InterPro" id="IPR009056">
    <property type="entry name" value="Cyt_c-like_dom"/>
</dbReference>
<dbReference type="PROSITE" id="PS51007">
    <property type="entry name" value="CYTC"/>
    <property type="match status" value="1"/>
</dbReference>
<dbReference type="PANTHER" id="PTHR35008:SF8">
    <property type="entry name" value="ALCOHOL DEHYDROGENASE CYTOCHROME C SUBUNIT"/>
    <property type="match status" value="1"/>
</dbReference>
<dbReference type="GO" id="GO:0046872">
    <property type="term" value="F:metal ion binding"/>
    <property type="evidence" value="ECO:0007669"/>
    <property type="project" value="UniProtKB-KW"/>
</dbReference>
<keyword evidence="1 4" id="KW-0349">Heme</keyword>
<evidence type="ECO:0000313" key="7">
    <source>
        <dbReference type="Proteomes" id="UP000184406"/>
    </source>
</evidence>
<dbReference type="Proteomes" id="UP000184406">
    <property type="component" value="Unassembled WGS sequence"/>
</dbReference>
<dbReference type="RefSeq" id="WP_072864376.1">
    <property type="nucleotide sequence ID" value="NZ_FQUX01000008.1"/>
</dbReference>
<dbReference type="OrthoDB" id="9809720at2"/>
<gene>
    <name evidence="6" type="ORF">SAMN03080594_108155</name>
</gene>
<dbReference type="InterPro" id="IPR051459">
    <property type="entry name" value="Cytochrome_c-type_DH"/>
</dbReference>
<evidence type="ECO:0000259" key="5">
    <source>
        <dbReference type="PROSITE" id="PS51007"/>
    </source>
</evidence>
<organism evidence="6 7">
    <name type="scientific">Arenibacter palladensis</name>
    <dbReference type="NCBI Taxonomy" id="237373"/>
    <lineage>
        <taxon>Bacteria</taxon>
        <taxon>Pseudomonadati</taxon>
        <taxon>Bacteroidota</taxon>
        <taxon>Flavobacteriia</taxon>
        <taxon>Flavobacteriales</taxon>
        <taxon>Flavobacteriaceae</taxon>
        <taxon>Arenibacter</taxon>
    </lineage>
</organism>
<feature type="domain" description="Cytochrome c" evidence="5">
    <location>
        <begin position="46"/>
        <end position="186"/>
    </location>
</feature>
<reference evidence="7" key="1">
    <citation type="submission" date="2016-11" db="EMBL/GenBank/DDBJ databases">
        <authorList>
            <person name="Varghese N."/>
            <person name="Submissions S."/>
        </authorList>
    </citation>
    <scope>NUCLEOTIDE SEQUENCE [LARGE SCALE GENOMIC DNA]</scope>
    <source>
        <strain evidence="7">DSM 17539</strain>
    </source>
</reference>
<proteinExistence type="predicted"/>
<sequence>MRKSILNFSIVTFIILVAVLACMGTSKKKDGILVPVGSATIADSSLLVERGAYLVNSIGCADCHSPKTMGANGPEIIPELDLSGFPSNGTVPPIDLSSISNGWIMFNPDGTSHLGPWGQTFAANLTSDPSGIGNWTEENFIRAIREGKYKGLENSRDLLPLMPWYFYKNLTDEDLISIFYYLKTTRPVSNIVPPPISLEDLKRNWSAK</sequence>
<dbReference type="SUPFAM" id="SSF46626">
    <property type="entry name" value="Cytochrome c"/>
    <property type="match status" value="1"/>
</dbReference>
<evidence type="ECO:0000256" key="1">
    <source>
        <dbReference type="ARBA" id="ARBA00022617"/>
    </source>
</evidence>
<protein>
    <submittedName>
        <fullName evidence="6">Cytochrome c</fullName>
    </submittedName>
</protein>
<dbReference type="Gene3D" id="1.10.760.10">
    <property type="entry name" value="Cytochrome c-like domain"/>
    <property type="match status" value="1"/>
</dbReference>
<dbReference type="GO" id="GO:0020037">
    <property type="term" value="F:heme binding"/>
    <property type="evidence" value="ECO:0007669"/>
    <property type="project" value="InterPro"/>
</dbReference>
<accession>A0A1M5F5K6</accession>
<evidence type="ECO:0000313" key="6">
    <source>
        <dbReference type="EMBL" id="SHF86789.1"/>
    </source>
</evidence>
<keyword evidence="7" id="KW-1185">Reference proteome</keyword>
<dbReference type="InterPro" id="IPR036909">
    <property type="entry name" value="Cyt_c-like_dom_sf"/>
</dbReference>
<evidence type="ECO:0000256" key="2">
    <source>
        <dbReference type="ARBA" id="ARBA00022723"/>
    </source>
</evidence>
<keyword evidence="3 4" id="KW-0408">Iron</keyword>
<evidence type="ECO:0000256" key="3">
    <source>
        <dbReference type="ARBA" id="ARBA00023004"/>
    </source>
</evidence>
<dbReference type="EMBL" id="FQUX01000008">
    <property type="protein sequence ID" value="SHF86789.1"/>
    <property type="molecule type" value="Genomic_DNA"/>
</dbReference>
<dbReference type="GO" id="GO:0009055">
    <property type="term" value="F:electron transfer activity"/>
    <property type="evidence" value="ECO:0007669"/>
    <property type="project" value="InterPro"/>
</dbReference>
<dbReference type="PANTHER" id="PTHR35008">
    <property type="entry name" value="BLL4482 PROTEIN-RELATED"/>
    <property type="match status" value="1"/>
</dbReference>
<keyword evidence="2 4" id="KW-0479">Metal-binding</keyword>